<protein>
    <submittedName>
        <fullName evidence="1">Uncharacterized protein</fullName>
    </submittedName>
</protein>
<name>A0A1C3VE33_9BRAD</name>
<evidence type="ECO:0000313" key="2">
    <source>
        <dbReference type="Proteomes" id="UP000183174"/>
    </source>
</evidence>
<reference evidence="1 2" key="1">
    <citation type="submission" date="2016-08" db="EMBL/GenBank/DDBJ databases">
        <authorList>
            <person name="Seilhamer J.J."/>
        </authorList>
    </citation>
    <scope>NUCLEOTIDE SEQUENCE [LARGE SCALE GENOMIC DNA]</scope>
    <source>
        <strain evidence="1 2">CCBAU 10071</strain>
    </source>
</reference>
<dbReference type="EMBL" id="FMAE01000003">
    <property type="protein sequence ID" value="SCB25961.1"/>
    <property type="molecule type" value="Genomic_DNA"/>
</dbReference>
<organism evidence="1 2">
    <name type="scientific">Bradyrhizobium yuanmingense</name>
    <dbReference type="NCBI Taxonomy" id="108015"/>
    <lineage>
        <taxon>Bacteria</taxon>
        <taxon>Pseudomonadati</taxon>
        <taxon>Pseudomonadota</taxon>
        <taxon>Alphaproteobacteria</taxon>
        <taxon>Hyphomicrobiales</taxon>
        <taxon>Nitrobacteraceae</taxon>
        <taxon>Bradyrhizobium</taxon>
    </lineage>
</organism>
<dbReference type="Proteomes" id="UP000183174">
    <property type="component" value="Unassembled WGS sequence"/>
</dbReference>
<gene>
    <name evidence="1" type="ORF">GA0061099_1003673</name>
</gene>
<evidence type="ECO:0000313" key="1">
    <source>
        <dbReference type="EMBL" id="SCB25961.1"/>
    </source>
</evidence>
<proteinExistence type="predicted"/>
<sequence>MRVKFGDILQAFEFADISGIVECRTFVCRQTGKIYYQFDQDNLQELEDDELPDDIEDETKYLQIPNSRDLDLGKPLVIAFVREFLPNDLDDVRYISANAAPIRSSRACSPDGERSMLGMTTATRRGSGHCAIGARFRQSRSSTDPPFT</sequence>
<accession>A0A1C3VE33</accession>
<dbReference type="RefSeq" id="WP_244429376.1">
    <property type="nucleotide sequence ID" value="NZ_FMAE01000003.1"/>
</dbReference>
<dbReference type="AlphaFoldDB" id="A0A1C3VE33"/>